<dbReference type="AlphaFoldDB" id="A0A381Q339"/>
<evidence type="ECO:0000256" key="1">
    <source>
        <dbReference type="ARBA" id="ARBA00009771"/>
    </source>
</evidence>
<dbReference type="NCBIfam" id="NF003544">
    <property type="entry name" value="PRK05201.1"/>
    <property type="match status" value="1"/>
</dbReference>
<evidence type="ECO:0008006" key="9">
    <source>
        <dbReference type="Google" id="ProtNLM"/>
    </source>
</evidence>
<evidence type="ECO:0000256" key="4">
    <source>
        <dbReference type="ARBA" id="ARBA00023186"/>
    </source>
</evidence>
<accession>A0A381Q339</accession>
<dbReference type="InterPro" id="IPR003959">
    <property type="entry name" value="ATPase_AAA_core"/>
</dbReference>
<proteinExistence type="inferred from homology"/>
<dbReference type="EMBL" id="UINC01001189">
    <property type="protein sequence ID" value="SUZ73765.1"/>
    <property type="molecule type" value="Genomic_DNA"/>
</dbReference>
<keyword evidence="2" id="KW-0547">Nucleotide-binding</keyword>
<dbReference type="GO" id="GO:0016887">
    <property type="term" value="F:ATP hydrolysis activity"/>
    <property type="evidence" value="ECO:0007669"/>
    <property type="project" value="InterPro"/>
</dbReference>
<evidence type="ECO:0000256" key="3">
    <source>
        <dbReference type="ARBA" id="ARBA00022840"/>
    </source>
</evidence>
<dbReference type="PANTHER" id="PTHR48102">
    <property type="entry name" value="ATP-DEPENDENT CLP PROTEASE ATP-BINDING SUBUNIT CLPX-LIKE, MITOCHONDRIAL-RELATED"/>
    <property type="match status" value="1"/>
</dbReference>
<keyword evidence="4" id="KW-0143">Chaperone</keyword>
<dbReference type="InterPro" id="IPR027417">
    <property type="entry name" value="P-loop_NTPase"/>
</dbReference>
<dbReference type="Gene3D" id="3.40.50.300">
    <property type="entry name" value="P-loop containing nucleotide triphosphate hydrolases"/>
    <property type="match status" value="2"/>
</dbReference>
<feature type="domain" description="AAA+ ATPase" evidence="6">
    <location>
        <begin position="78"/>
        <end position="401"/>
    </location>
</feature>
<keyword evidence="3" id="KW-0067">ATP-binding</keyword>
<dbReference type="InterPro" id="IPR004491">
    <property type="entry name" value="HslU"/>
</dbReference>
<dbReference type="GO" id="GO:0009376">
    <property type="term" value="C:HslUV protease complex"/>
    <property type="evidence" value="ECO:0007669"/>
    <property type="project" value="InterPro"/>
</dbReference>
<protein>
    <recommendedName>
        <fullName evidence="9">AAA+ ATPase domain-containing protein</fullName>
    </recommendedName>
</protein>
<dbReference type="SMART" id="SM01086">
    <property type="entry name" value="ClpB_D2-small"/>
    <property type="match status" value="1"/>
</dbReference>
<dbReference type="GO" id="GO:0005524">
    <property type="term" value="F:ATP binding"/>
    <property type="evidence" value="ECO:0007669"/>
    <property type="project" value="UniProtKB-KW"/>
</dbReference>
<dbReference type="Pfam" id="PF07724">
    <property type="entry name" value="AAA_2"/>
    <property type="match status" value="1"/>
</dbReference>
<feature type="region of interest" description="Disordered" evidence="5">
    <location>
        <begin position="1"/>
        <end position="29"/>
    </location>
</feature>
<sequence>VENSSEQRLSVSADTETPDERQDESHEEWLDQLTPRQIVAELDKYIVGQDEAKKSVAIALRNRWRRQRVEEELREEILPNNLILIGPTGVGKTEISRRLARLAGAPFVKVEASKYTEVGYVGRDVESMIRDLVDVAVNMVRAEREDDVEELADERTAERLLDLLLPKPAPGPSVNVGPAAPPGADEGRPHVFVVGAGGAEARDAGAVVDEDIEARRERTREKLRTLLKDGKLEEREVEIEVSQTPSIEGMVLPMGGGGMEGMDHNFTEMLQDMLPKRKKRRTVSVAEARRILVQDEMDRLIDMDEVVNEALIRAEDMGIVFLDEIDKVVGERSGSGPGPDVSREGVQRDILPIVEGSTVQTKYGLVRTDHMLFVAAGAFHVAKPADMIPELQGRFPIRVELKSLGEEDFVRILQEPKNALVHQYTALVETEGATLEFTEEGIAEVARLAAVLNDQMENIGARRLQTVLTTLLESVLYGLPEDDLRKILVDRDFVRDNLSAIVDDADLRRYIL</sequence>
<dbReference type="Pfam" id="PF00004">
    <property type="entry name" value="AAA"/>
    <property type="match status" value="1"/>
</dbReference>
<comment type="similarity">
    <text evidence="1">Belongs to the ClpX chaperone family. HslU subfamily.</text>
</comment>
<dbReference type="Gene3D" id="1.10.8.60">
    <property type="match status" value="1"/>
</dbReference>
<name>A0A381Q339_9ZZZZ</name>
<feature type="domain" description="Clp ATPase C-terminal" evidence="7">
    <location>
        <begin position="404"/>
        <end position="500"/>
    </location>
</feature>
<evidence type="ECO:0000256" key="5">
    <source>
        <dbReference type="SAM" id="MobiDB-lite"/>
    </source>
</evidence>
<feature type="compositionally biased region" description="Basic and acidic residues" evidence="5">
    <location>
        <begin position="18"/>
        <end position="29"/>
    </location>
</feature>
<dbReference type="InterPro" id="IPR003593">
    <property type="entry name" value="AAA+_ATPase"/>
</dbReference>
<evidence type="ECO:0000256" key="2">
    <source>
        <dbReference type="ARBA" id="ARBA00022741"/>
    </source>
</evidence>
<evidence type="ECO:0000313" key="8">
    <source>
        <dbReference type="EMBL" id="SUZ73765.1"/>
    </source>
</evidence>
<dbReference type="FunFam" id="3.40.50.300:FF:000220">
    <property type="entry name" value="ATP-dependent protease ATPase subunit HslU"/>
    <property type="match status" value="1"/>
</dbReference>
<dbReference type="HAMAP" id="MF_00249">
    <property type="entry name" value="HslU"/>
    <property type="match status" value="1"/>
</dbReference>
<evidence type="ECO:0000259" key="7">
    <source>
        <dbReference type="SMART" id="SM01086"/>
    </source>
</evidence>
<dbReference type="SUPFAM" id="SSF52540">
    <property type="entry name" value="P-loop containing nucleoside triphosphate hydrolases"/>
    <property type="match status" value="1"/>
</dbReference>
<dbReference type="GO" id="GO:0051603">
    <property type="term" value="P:proteolysis involved in protein catabolic process"/>
    <property type="evidence" value="ECO:0007669"/>
    <property type="project" value="TreeGrafter"/>
</dbReference>
<dbReference type="GO" id="GO:0008233">
    <property type="term" value="F:peptidase activity"/>
    <property type="evidence" value="ECO:0007669"/>
    <property type="project" value="InterPro"/>
</dbReference>
<dbReference type="InterPro" id="IPR050052">
    <property type="entry name" value="ATP-dep_Clp_protease_ClpX"/>
</dbReference>
<dbReference type="NCBIfam" id="TIGR00390">
    <property type="entry name" value="hslU"/>
    <property type="match status" value="1"/>
</dbReference>
<organism evidence="8">
    <name type="scientific">marine metagenome</name>
    <dbReference type="NCBI Taxonomy" id="408172"/>
    <lineage>
        <taxon>unclassified sequences</taxon>
        <taxon>metagenomes</taxon>
        <taxon>ecological metagenomes</taxon>
    </lineage>
</organism>
<feature type="non-terminal residue" evidence="8">
    <location>
        <position position="1"/>
    </location>
</feature>
<feature type="compositionally biased region" description="Polar residues" evidence="5">
    <location>
        <begin position="1"/>
        <end position="15"/>
    </location>
</feature>
<dbReference type="InterPro" id="IPR019489">
    <property type="entry name" value="Clp_ATPase_C"/>
</dbReference>
<dbReference type="PANTHER" id="PTHR48102:SF3">
    <property type="entry name" value="ATP-DEPENDENT PROTEASE ATPASE SUBUNIT HSLU"/>
    <property type="match status" value="1"/>
</dbReference>
<reference evidence="8" key="1">
    <citation type="submission" date="2018-05" db="EMBL/GenBank/DDBJ databases">
        <authorList>
            <person name="Lanie J.A."/>
            <person name="Ng W.-L."/>
            <person name="Kazmierczak K.M."/>
            <person name="Andrzejewski T.M."/>
            <person name="Davidsen T.M."/>
            <person name="Wayne K.J."/>
            <person name="Tettelin H."/>
            <person name="Glass J.I."/>
            <person name="Rusch D."/>
            <person name="Podicherti R."/>
            <person name="Tsui H.-C.T."/>
            <person name="Winkler M.E."/>
        </authorList>
    </citation>
    <scope>NUCLEOTIDE SEQUENCE</scope>
</reference>
<evidence type="ECO:0000259" key="6">
    <source>
        <dbReference type="SMART" id="SM00382"/>
    </source>
</evidence>
<gene>
    <name evidence="8" type="ORF">METZ01_LOCUS26619</name>
</gene>
<dbReference type="SMART" id="SM00382">
    <property type="entry name" value="AAA"/>
    <property type="match status" value="1"/>
</dbReference>